<keyword evidence="3" id="KW-1185">Reference proteome</keyword>
<dbReference type="PANTHER" id="PTHR21838">
    <property type="entry name" value="COILED-COIL DOMAIN-CONTAINING PROTEIN 137"/>
    <property type="match status" value="1"/>
</dbReference>
<dbReference type="Bgee" id="ENSMODG00000002713">
    <property type="expression patterns" value="Expressed in forelimb bud and 21 other cell types or tissues"/>
</dbReference>
<reference evidence="2" key="3">
    <citation type="submission" date="2025-09" db="UniProtKB">
        <authorList>
            <consortium name="Ensembl"/>
        </authorList>
    </citation>
    <scope>IDENTIFICATION</scope>
</reference>
<dbReference type="GO" id="GO:0005694">
    <property type="term" value="C:chromosome"/>
    <property type="evidence" value="ECO:0007669"/>
    <property type="project" value="Ensembl"/>
</dbReference>
<organism evidence="2 3">
    <name type="scientific">Monodelphis domestica</name>
    <name type="common">Gray short-tailed opossum</name>
    <dbReference type="NCBI Taxonomy" id="13616"/>
    <lineage>
        <taxon>Eukaryota</taxon>
        <taxon>Metazoa</taxon>
        <taxon>Chordata</taxon>
        <taxon>Craniata</taxon>
        <taxon>Vertebrata</taxon>
        <taxon>Euteleostomi</taxon>
        <taxon>Mammalia</taxon>
        <taxon>Metatheria</taxon>
        <taxon>Didelphimorphia</taxon>
        <taxon>Didelphidae</taxon>
        <taxon>Monodelphis</taxon>
    </lineage>
</organism>
<accession>A0A5F8GW23</accession>
<gene>
    <name evidence="2" type="primary">CCDC137</name>
</gene>
<evidence type="ECO:0000256" key="1">
    <source>
        <dbReference type="SAM" id="MobiDB-lite"/>
    </source>
</evidence>
<dbReference type="AlphaFoldDB" id="A0A5F8GW23"/>
<dbReference type="GeneTree" id="ENSGT00390000004169"/>
<feature type="region of interest" description="Disordered" evidence="1">
    <location>
        <begin position="146"/>
        <end position="186"/>
    </location>
</feature>
<proteinExistence type="predicted"/>
<reference evidence="2 3" key="1">
    <citation type="journal article" date="2007" name="Nature">
        <title>Genome of the marsupial Monodelphis domestica reveals innovation in non-coding sequences.</title>
        <authorList>
            <person name="Mikkelsen T.S."/>
            <person name="Wakefield M.J."/>
            <person name="Aken B."/>
            <person name="Amemiya C.T."/>
            <person name="Chang J.L."/>
            <person name="Duke S."/>
            <person name="Garber M."/>
            <person name="Gentles A.J."/>
            <person name="Goodstadt L."/>
            <person name="Heger A."/>
            <person name="Jurka J."/>
            <person name="Kamal M."/>
            <person name="Mauceli E."/>
            <person name="Searle S.M."/>
            <person name="Sharpe T."/>
            <person name="Baker M.L."/>
            <person name="Batzer M.A."/>
            <person name="Benos P.V."/>
            <person name="Belov K."/>
            <person name="Clamp M."/>
            <person name="Cook A."/>
            <person name="Cuff J."/>
            <person name="Das R."/>
            <person name="Davidow L."/>
            <person name="Deakin J.E."/>
            <person name="Fazzari M.J."/>
            <person name="Glass J.L."/>
            <person name="Grabherr M."/>
            <person name="Greally J.M."/>
            <person name="Gu W."/>
            <person name="Hore T.A."/>
            <person name="Huttley G.A."/>
            <person name="Kleber M."/>
            <person name="Jirtle R.L."/>
            <person name="Koina E."/>
            <person name="Lee J.T."/>
            <person name="Mahony S."/>
            <person name="Marra M.A."/>
            <person name="Miller R.D."/>
            <person name="Nicholls R.D."/>
            <person name="Oda M."/>
            <person name="Papenfuss A.T."/>
            <person name="Parra Z.E."/>
            <person name="Pollock D.D."/>
            <person name="Ray D.A."/>
            <person name="Schein J.E."/>
            <person name="Speed T.P."/>
            <person name="Thompson K."/>
            <person name="VandeBerg J.L."/>
            <person name="Wade C.M."/>
            <person name="Walker J.A."/>
            <person name="Waters P.D."/>
            <person name="Webber C."/>
            <person name="Weidman J.R."/>
            <person name="Xie X."/>
            <person name="Zody M.C."/>
            <person name="Baldwin J."/>
            <person name="Abdouelleil A."/>
            <person name="Abdulkadir J."/>
            <person name="Abebe A."/>
            <person name="Abera B."/>
            <person name="Abreu J."/>
            <person name="Acer S.C."/>
            <person name="Aftuck L."/>
            <person name="Alexander A."/>
            <person name="An P."/>
            <person name="Anderson E."/>
            <person name="Anderson S."/>
            <person name="Arachi H."/>
            <person name="Azer M."/>
            <person name="Bachantsang P."/>
            <person name="Barry A."/>
            <person name="Bayul T."/>
            <person name="Berlin A."/>
            <person name="Bessette D."/>
            <person name="Bloom T."/>
            <person name="Bloom T."/>
            <person name="Boguslavskiy L."/>
            <person name="Bonnet C."/>
            <person name="Boukhgalter B."/>
            <person name="Bourzgui I."/>
            <person name="Brown A."/>
            <person name="Cahill P."/>
            <person name="Channer S."/>
            <person name="Cheshatsang Y."/>
            <person name="Chuda L."/>
            <person name="Citroen M."/>
            <person name="Collymore A."/>
            <person name="Cooke P."/>
            <person name="Costello M."/>
            <person name="D'Aco K."/>
            <person name="Daza R."/>
            <person name="De Haan G."/>
            <person name="DeGray S."/>
            <person name="DeMaso C."/>
            <person name="Dhargay N."/>
            <person name="Dooley K."/>
            <person name="Dooley E."/>
            <person name="Doricent M."/>
            <person name="Dorje P."/>
            <person name="Dorjee K."/>
            <person name="Dupes A."/>
            <person name="Elong R."/>
            <person name="Falk J."/>
            <person name="Farina A."/>
            <person name="Faro S."/>
            <person name="Ferguson D."/>
            <person name="Fisher S."/>
            <person name="Foley C.D."/>
            <person name="Franke A."/>
            <person name="Friedrich D."/>
            <person name="Gadbois L."/>
            <person name="Gearin G."/>
            <person name="Gearin C.R."/>
            <person name="Giannoukos G."/>
            <person name="Goode T."/>
            <person name="Graham J."/>
            <person name="Grandbois E."/>
            <person name="Grewal S."/>
            <person name="Gyaltsen K."/>
            <person name="Hafez N."/>
            <person name="Hagos B."/>
            <person name="Hall J."/>
            <person name="Henson C."/>
            <person name="Hollinger A."/>
            <person name="Honan T."/>
            <person name="Huard M.D."/>
            <person name="Hughes L."/>
            <person name="Hurhula B."/>
            <person name="Husby M.E."/>
            <person name="Kamat A."/>
            <person name="Kanga B."/>
            <person name="Kashin S."/>
            <person name="Khazanovich D."/>
            <person name="Kisner P."/>
            <person name="Lance K."/>
            <person name="Lara M."/>
            <person name="Lee W."/>
            <person name="Lennon N."/>
            <person name="Letendre F."/>
            <person name="LeVine R."/>
            <person name="Lipovsky A."/>
            <person name="Liu X."/>
            <person name="Liu J."/>
            <person name="Liu S."/>
            <person name="Lokyitsang T."/>
            <person name="Lokyitsang Y."/>
            <person name="Lubonja R."/>
            <person name="Lui A."/>
            <person name="MacDonald P."/>
            <person name="Magnisalis V."/>
            <person name="Maru K."/>
            <person name="Matthews C."/>
            <person name="McCusker W."/>
            <person name="McDonough S."/>
            <person name="Mehta T."/>
            <person name="Meldrim J."/>
            <person name="Meneus L."/>
            <person name="Mihai O."/>
            <person name="Mihalev A."/>
            <person name="Mihova T."/>
            <person name="Mittelman R."/>
            <person name="Mlenga V."/>
            <person name="Montmayeur A."/>
            <person name="Mulrain L."/>
            <person name="Navidi A."/>
            <person name="Naylor J."/>
            <person name="Negash T."/>
            <person name="Nguyen T."/>
            <person name="Nguyen N."/>
            <person name="Nicol R."/>
            <person name="Norbu C."/>
            <person name="Norbu N."/>
            <person name="Novod N."/>
            <person name="O'Neill B."/>
            <person name="Osman S."/>
            <person name="Markiewicz E."/>
            <person name="Oyono O.L."/>
            <person name="Patti C."/>
            <person name="Phunkhang P."/>
            <person name="Pierre F."/>
            <person name="Priest M."/>
            <person name="Raghuraman S."/>
            <person name="Rege F."/>
            <person name="Reyes R."/>
            <person name="Rise C."/>
            <person name="Rogov P."/>
            <person name="Ross K."/>
            <person name="Ryan E."/>
            <person name="Settipalli S."/>
            <person name="Shea T."/>
            <person name="Sherpa N."/>
            <person name="Shi L."/>
            <person name="Shih D."/>
            <person name="Sparrow T."/>
            <person name="Spaulding J."/>
            <person name="Stalker J."/>
            <person name="Stange-Thomann N."/>
            <person name="Stavropoulos S."/>
            <person name="Stone C."/>
            <person name="Strader C."/>
            <person name="Tesfaye S."/>
            <person name="Thomson T."/>
            <person name="Thoulutsang Y."/>
            <person name="Thoulutsang D."/>
            <person name="Topham K."/>
            <person name="Topping I."/>
            <person name="Tsamla T."/>
            <person name="Vassiliev H."/>
            <person name="Vo A."/>
            <person name="Wangchuk T."/>
            <person name="Wangdi T."/>
            <person name="Weiand M."/>
            <person name="Wilkinson J."/>
            <person name="Wilson A."/>
            <person name="Yadav S."/>
            <person name="Young G."/>
            <person name="Yu Q."/>
            <person name="Zembek L."/>
            <person name="Zhong D."/>
            <person name="Zimmer A."/>
            <person name="Zwirko Z."/>
            <person name="Jaffe D.B."/>
            <person name="Alvarez P."/>
            <person name="Brockman W."/>
            <person name="Butler J."/>
            <person name="Chin C."/>
            <person name="Gnerre S."/>
            <person name="MacCallum I."/>
            <person name="Graves J.A."/>
            <person name="Ponting C.P."/>
            <person name="Breen M."/>
            <person name="Samollow P.B."/>
            <person name="Lander E.S."/>
            <person name="Lindblad-Toh K."/>
        </authorList>
    </citation>
    <scope>NUCLEOTIDE SEQUENCE [LARGE SCALE GENOMIC DNA]</scope>
</reference>
<dbReference type="STRING" id="13616.ENSMODP00000051574"/>
<dbReference type="FunCoup" id="A0A5F8GW23">
    <property type="interactions" value="2040"/>
</dbReference>
<dbReference type="GO" id="GO:0005634">
    <property type="term" value="C:nucleus"/>
    <property type="evidence" value="ECO:0000318"/>
    <property type="project" value="GO_Central"/>
</dbReference>
<dbReference type="PANTHER" id="PTHR21838:SF2">
    <property type="entry name" value="COILED-COIL DOMAIN-CONTAINING PROTEIN 137"/>
    <property type="match status" value="1"/>
</dbReference>
<dbReference type="Ensembl" id="ENSMODT00000053023.1">
    <property type="protein sequence ID" value="ENSMODP00000051574.1"/>
    <property type="gene ID" value="ENSMODG00000002713.4"/>
</dbReference>
<protein>
    <submittedName>
        <fullName evidence="2">Coiled-coil domain containing 137</fullName>
    </submittedName>
</protein>
<evidence type="ECO:0000313" key="3">
    <source>
        <dbReference type="Proteomes" id="UP000002280"/>
    </source>
</evidence>
<dbReference type="GO" id="GO:0005654">
    <property type="term" value="C:nucleoplasm"/>
    <property type="evidence" value="ECO:0007669"/>
    <property type="project" value="Ensembl"/>
</dbReference>
<sequence>MQQFVGGGNIGEEAFWLGNGSVQIGESSSITTSFQWKVFRSCQHISCIFILSRKEKKKVDSKPKNLDDQEIPFRLREIMKSRQEMKKHISKKKRKEAQVTFRQKFEKEAMGSLSDVPVPKFKQGKKESDKAYVHRMEQEAQHVIFLSENQVERKPEKEETSQQKKEKSQRKKGFQRRRLDKVRQQKEEKAIANLEKELFRDSVKFGEVVLQPPELTAKPRKSISSDKLGKKSLLLTSLLAPGSAPQPSAVSLARQRIVAEERERVVQAYRELKKFKQQQLEQRQIFNQTERKPKKPA</sequence>
<dbReference type="InterPro" id="IPR026680">
    <property type="entry name" value="CCDC137"/>
</dbReference>
<reference evidence="2" key="2">
    <citation type="submission" date="2025-08" db="UniProtKB">
        <authorList>
            <consortium name="Ensembl"/>
        </authorList>
    </citation>
    <scope>IDENTIFICATION</scope>
</reference>
<dbReference type="Proteomes" id="UP000002280">
    <property type="component" value="Chromosome 2"/>
</dbReference>
<name>A0A5F8GW23_MONDO</name>
<dbReference type="GO" id="GO:0005730">
    <property type="term" value="C:nucleolus"/>
    <property type="evidence" value="ECO:0007669"/>
    <property type="project" value="Ensembl"/>
</dbReference>
<dbReference type="InParanoid" id="A0A5F8GW23"/>
<feature type="compositionally biased region" description="Basic and acidic residues" evidence="1">
    <location>
        <begin position="150"/>
        <end position="166"/>
    </location>
</feature>
<evidence type="ECO:0000313" key="2">
    <source>
        <dbReference type="Ensembl" id="ENSMODP00000051574.1"/>
    </source>
</evidence>
<feature type="compositionally biased region" description="Basic residues" evidence="1">
    <location>
        <begin position="167"/>
        <end position="180"/>
    </location>
</feature>